<reference evidence="2" key="1">
    <citation type="submission" date="2023-05" db="EMBL/GenBank/DDBJ databases">
        <title>Nepenthes gracilis genome sequencing.</title>
        <authorList>
            <person name="Fukushima K."/>
        </authorList>
    </citation>
    <scope>NUCLEOTIDE SEQUENCE</scope>
    <source>
        <strain evidence="2">SING2019-196</strain>
    </source>
</reference>
<dbReference type="GO" id="GO:0004523">
    <property type="term" value="F:RNA-DNA hybrid ribonuclease activity"/>
    <property type="evidence" value="ECO:0007669"/>
    <property type="project" value="InterPro"/>
</dbReference>
<evidence type="ECO:0000313" key="3">
    <source>
        <dbReference type="Proteomes" id="UP001279734"/>
    </source>
</evidence>
<dbReference type="Gene3D" id="3.30.420.10">
    <property type="entry name" value="Ribonuclease H-like superfamily/Ribonuclease H"/>
    <property type="match status" value="1"/>
</dbReference>
<evidence type="ECO:0000313" key="2">
    <source>
        <dbReference type="EMBL" id="GMH19289.1"/>
    </source>
</evidence>
<dbReference type="EMBL" id="BSYO01000020">
    <property type="protein sequence ID" value="GMH19289.1"/>
    <property type="molecule type" value="Genomic_DNA"/>
</dbReference>
<gene>
    <name evidence="2" type="ORF">Nepgr_021130</name>
</gene>
<keyword evidence="3" id="KW-1185">Reference proteome</keyword>
<accession>A0AAD3XWS0</accession>
<dbReference type="InterPro" id="IPR036397">
    <property type="entry name" value="RNaseH_sf"/>
</dbReference>
<sequence length="82" mass="9030">MLMGHPCKSGSWSRVVLGTPDGLEIKYSLMLRFLATNNVAKYEALIVGLKLARECSVRVLIVHSDSEFMVYQILGVFGASNP</sequence>
<dbReference type="GO" id="GO:0003676">
    <property type="term" value="F:nucleic acid binding"/>
    <property type="evidence" value="ECO:0007669"/>
    <property type="project" value="InterPro"/>
</dbReference>
<dbReference type="Pfam" id="PF13456">
    <property type="entry name" value="RVT_3"/>
    <property type="match status" value="1"/>
</dbReference>
<dbReference type="PANTHER" id="PTHR48475:SF1">
    <property type="entry name" value="RNASE H TYPE-1 DOMAIN-CONTAINING PROTEIN"/>
    <property type="match status" value="1"/>
</dbReference>
<feature type="domain" description="RNase H type-1" evidence="1">
    <location>
        <begin position="31"/>
        <end position="75"/>
    </location>
</feature>
<name>A0AAD3XWS0_NEPGR</name>
<dbReference type="InterPro" id="IPR002156">
    <property type="entry name" value="RNaseH_domain"/>
</dbReference>
<dbReference type="SUPFAM" id="SSF53098">
    <property type="entry name" value="Ribonuclease H-like"/>
    <property type="match status" value="1"/>
</dbReference>
<dbReference type="InterPro" id="IPR012337">
    <property type="entry name" value="RNaseH-like_sf"/>
</dbReference>
<dbReference type="AlphaFoldDB" id="A0AAD3XWS0"/>
<dbReference type="PANTHER" id="PTHR48475">
    <property type="entry name" value="RIBONUCLEASE H"/>
    <property type="match status" value="1"/>
</dbReference>
<dbReference type="Proteomes" id="UP001279734">
    <property type="component" value="Unassembled WGS sequence"/>
</dbReference>
<organism evidence="2 3">
    <name type="scientific">Nepenthes gracilis</name>
    <name type="common">Slender pitcher plant</name>
    <dbReference type="NCBI Taxonomy" id="150966"/>
    <lineage>
        <taxon>Eukaryota</taxon>
        <taxon>Viridiplantae</taxon>
        <taxon>Streptophyta</taxon>
        <taxon>Embryophyta</taxon>
        <taxon>Tracheophyta</taxon>
        <taxon>Spermatophyta</taxon>
        <taxon>Magnoliopsida</taxon>
        <taxon>eudicotyledons</taxon>
        <taxon>Gunneridae</taxon>
        <taxon>Pentapetalae</taxon>
        <taxon>Caryophyllales</taxon>
        <taxon>Nepenthaceae</taxon>
        <taxon>Nepenthes</taxon>
    </lineage>
</organism>
<comment type="caution">
    <text evidence="2">The sequence shown here is derived from an EMBL/GenBank/DDBJ whole genome shotgun (WGS) entry which is preliminary data.</text>
</comment>
<protein>
    <recommendedName>
        <fullName evidence="1">RNase H type-1 domain-containing protein</fullName>
    </recommendedName>
</protein>
<evidence type="ECO:0000259" key="1">
    <source>
        <dbReference type="Pfam" id="PF13456"/>
    </source>
</evidence>
<proteinExistence type="predicted"/>